<dbReference type="EMBL" id="AP026933">
    <property type="protein sequence ID" value="BDT04632.1"/>
    <property type="molecule type" value="Genomic_DNA"/>
</dbReference>
<keyword evidence="2" id="KW-1185">Reference proteome</keyword>
<dbReference type="Proteomes" id="UP001163387">
    <property type="component" value="Chromosome"/>
</dbReference>
<evidence type="ECO:0008006" key="3">
    <source>
        <dbReference type="Google" id="ProtNLM"/>
    </source>
</evidence>
<organism evidence="1 2">
    <name type="scientific">Spiroplasma ixodetis</name>
    <dbReference type="NCBI Taxonomy" id="2141"/>
    <lineage>
        <taxon>Bacteria</taxon>
        <taxon>Bacillati</taxon>
        <taxon>Mycoplasmatota</taxon>
        <taxon>Mollicutes</taxon>
        <taxon>Entomoplasmatales</taxon>
        <taxon>Spiroplasmataceae</taxon>
        <taxon>Spiroplasma</taxon>
    </lineage>
</organism>
<sequence>MINKLWTDVSLENYNNWYPLTGKITETPQQYIQTWPNVNDWFKTFAIRAQNDINAYLDFILSKFPFDSFKDELIKETLRDMVYVMVEHWVFNRTPIEFNVDATIQFNNGTQFTANSTPTINVWDLAPSRMKIWARLTELKQIFSSYNDDKIDVEKIDLKAFYTRNQVDELIKEQKEFTLLKQIKLYDDLVDDNENEIYRGPVSKFINKGYVATDYDKETETMILDWPDEIGTLPPEALQNNPQIGDYTHAPTCDFSAKQQKRITTNENNIKLLETKVDNNIKSIENKIEINKQNIDDIKNNWFNIETSPLWKEISNELSTDNLNKEILVIWGYIYESDIYKYKYIRKSIFKLNEEYAIKSYTLLDTFYSDKTNNIRLYLTCSNYKIRASATPGTYYSAFISKIYQYQGTGTPTEFISEEGTERDYYTKLETNNLLDKKQNKLIAGTNITIDENNKISAIGGSTDLTDYYKKEEVDKKLEDTKSQFPIAFQINAISQEIPNLETTNKTVAGAFKENKTNIDKKQDKENWKIIGKSINNRKYGDFGINFNKLYRIIITWEKPPFEQVNIRIKVEFKTSNYIGGNINDKFFLTKGLINGEESILYLQFLGNQKWDLIIEGGNKQYGNIFSLEELQDTIKVDIQSKVQIRSGSLTTNEIEENIWDIELKNNPSPSPSGSNWKKVGTREKNQWDNWQITYNFIVNKRYRVYYSWNIYNPVFAIQEFIITDNKIAGVEIEVFNNNSNVLVLSVNHAKFITIYSLKGNDKGNTWKLEELQE</sequence>
<reference evidence="1 2" key="1">
    <citation type="journal article" date="2022" name="Front. Microbiol.">
        <title>Male-killing mechanisms vary between Spiroplasma species.</title>
        <authorList>
            <person name="Arai H."/>
            <person name="Inoue M."/>
            <person name="Kageyama D."/>
        </authorList>
    </citation>
    <scope>NUCLEOTIDE SEQUENCE [LARGE SCALE GENOMIC DNA]</scope>
    <source>
        <strain evidence="2">sHm</strain>
    </source>
</reference>
<protein>
    <recommendedName>
        <fullName evidence="3">Adhesin P123</fullName>
    </recommendedName>
</protein>
<evidence type="ECO:0000313" key="1">
    <source>
        <dbReference type="EMBL" id="BDT04632.1"/>
    </source>
</evidence>
<proteinExistence type="predicted"/>
<evidence type="ECO:0000313" key="2">
    <source>
        <dbReference type="Proteomes" id="UP001163387"/>
    </source>
</evidence>
<accession>A0ABN6SZQ2</accession>
<dbReference type="RefSeq" id="WP_281748349.1">
    <property type="nucleotide sequence ID" value="NZ_AP026933.1"/>
</dbReference>
<gene>
    <name evidence="1" type="ORF">SHM_22780</name>
</gene>
<name>A0ABN6SZQ2_9MOLU</name>